<dbReference type="EMBL" id="CAJPDR010000135">
    <property type="protein sequence ID" value="CAF9920371.1"/>
    <property type="molecule type" value="Genomic_DNA"/>
</dbReference>
<feature type="region of interest" description="Disordered" evidence="1">
    <location>
        <begin position="116"/>
        <end position="173"/>
    </location>
</feature>
<keyword evidence="3" id="KW-1185">Reference proteome</keyword>
<dbReference type="AlphaFoldDB" id="A0A8H3F913"/>
<evidence type="ECO:0000256" key="1">
    <source>
        <dbReference type="SAM" id="MobiDB-lite"/>
    </source>
</evidence>
<sequence>MTSRHEGKTAKASADRSMVLSLIKLYESYLSHMGWYHHRYGLTFGHVEFETAAEAKNAIQGLRNGSFNTYGKDIRMITAVAVGKLPMGFDEWVDELMVGWAYEPMDADAANKGKAAASPSLVKDNDGADVDTGDKSKAAASTSPGVPRGSKNNDSLDRPETGAAQKEKVKEVV</sequence>
<name>A0A8H3F913_9LECA</name>
<gene>
    <name evidence="2" type="ORF">ALECFALPRED_001499</name>
</gene>
<dbReference type="Proteomes" id="UP000664203">
    <property type="component" value="Unassembled WGS sequence"/>
</dbReference>
<comment type="caution">
    <text evidence="2">The sequence shown here is derived from an EMBL/GenBank/DDBJ whole genome shotgun (WGS) entry which is preliminary data.</text>
</comment>
<protein>
    <submittedName>
        <fullName evidence="2">Uncharacterized protein</fullName>
    </submittedName>
</protein>
<organism evidence="2 3">
    <name type="scientific">Alectoria fallacina</name>
    <dbReference type="NCBI Taxonomy" id="1903189"/>
    <lineage>
        <taxon>Eukaryota</taxon>
        <taxon>Fungi</taxon>
        <taxon>Dikarya</taxon>
        <taxon>Ascomycota</taxon>
        <taxon>Pezizomycotina</taxon>
        <taxon>Lecanoromycetes</taxon>
        <taxon>OSLEUM clade</taxon>
        <taxon>Lecanoromycetidae</taxon>
        <taxon>Lecanorales</taxon>
        <taxon>Lecanorineae</taxon>
        <taxon>Parmeliaceae</taxon>
        <taxon>Alectoria</taxon>
    </lineage>
</organism>
<feature type="compositionally biased region" description="Basic and acidic residues" evidence="1">
    <location>
        <begin position="154"/>
        <end position="173"/>
    </location>
</feature>
<proteinExistence type="predicted"/>
<dbReference type="OrthoDB" id="10365011at2759"/>
<evidence type="ECO:0000313" key="2">
    <source>
        <dbReference type="EMBL" id="CAF9920371.1"/>
    </source>
</evidence>
<reference evidence="2" key="1">
    <citation type="submission" date="2021-03" db="EMBL/GenBank/DDBJ databases">
        <authorList>
            <person name="Tagirdzhanova G."/>
        </authorList>
    </citation>
    <scope>NUCLEOTIDE SEQUENCE</scope>
</reference>
<dbReference type="CDD" id="cd00590">
    <property type="entry name" value="RRM_SF"/>
    <property type="match status" value="1"/>
</dbReference>
<evidence type="ECO:0000313" key="3">
    <source>
        <dbReference type="Proteomes" id="UP000664203"/>
    </source>
</evidence>
<accession>A0A8H3F913</accession>